<evidence type="ECO:0000256" key="1">
    <source>
        <dbReference type="ARBA" id="ARBA00022729"/>
    </source>
</evidence>
<dbReference type="Pfam" id="PF03067">
    <property type="entry name" value="LPMO_10"/>
    <property type="match status" value="1"/>
</dbReference>
<name>A0ABN2CWY7_9ACTN</name>
<keyword evidence="2" id="KW-0378">Hydrolase</keyword>
<dbReference type="SUPFAM" id="SSF81296">
    <property type="entry name" value="E set domains"/>
    <property type="match status" value="1"/>
</dbReference>
<dbReference type="CDD" id="cd21177">
    <property type="entry name" value="LPMO_AA10"/>
    <property type="match status" value="1"/>
</dbReference>
<evidence type="ECO:0000256" key="3">
    <source>
        <dbReference type="SAM" id="SignalP"/>
    </source>
</evidence>
<evidence type="ECO:0000313" key="6">
    <source>
        <dbReference type="Proteomes" id="UP001501470"/>
    </source>
</evidence>
<dbReference type="CDD" id="cd12215">
    <property type="entry name" value="ChiC_BD"/>
    <property type="match status" value="1"/>
</dbReference>
<dbReference type="RefSeq" id="WP_344513137.1">
    <property type="nucleotide sequence ID" value="NZ_BAAAQD010000036.1"/>
</dbReference>
<organism evidence="5 6">
    <name type="scientific">Dactylosporangium maewongense</name>
    <dbReference type="NCBI Taxonomy" id="634393"/>
    <lineage>
        <taxon>Bacteria</taxon>
        <taxon>Bacillati</taxon>
        <taxon>Actinomycetota</taxon>
        <taxon>Actinomycetes</taxon>
        <taxon>Micromonosporales</taxon>
        <taxon>Micromonosporaceae</taxon>
        <taxon>Dactylosporangium</taxon>
    </lineage>
</organism>
<dbReference type="EMBL" id="BAAAQD010000036">
    <property type="protein sequence ID" value="GAA1566060.1"/>
    <property type="molecule type" value="Genomic_DNA"/>
</dbReference>
<dbReference type="SUPFAM" id="SSF51055">
    <property type="entry name" value="Carbohydrate binding domain"/>
    <property type="match status" value="1"/>
</dbReference>
<feature type="signal peptide" evidence="3">
    <location>
        <begin position="1"/>
        <end position="31"/>
    </location>
</feature>
<proteinExistence type="predicted"/>
<gene>
    <name evidence="5" type="ORF">GCM10009827_104700</name>
</gene>
<dbReference type="Pfam" id="PF02839">
    <property type="entry name" value="CBM_5_12"/>
    <property type="match status" value="1"/>
</dbReference>
<dbReference type="InterPro" id="IPR051024">
    <property type="entry name" value="GlcNAc_Chitin_IntDeg"/>
</dbReference>
<feature type="chain" id="PRO_5047047668" evidence="3">
    <location>
        <begin position="32"/>
        <end position="238"/>
    </location>
</feature>
<dbReference type="Gene3D" id="2.70.50.50">
    <property type="entry name" value="chitin-binding protein cbp21"/>
    <property type="match status" value="1"/>
</dbReference>
<dbReference type="PANTHER" id="PTHR34823:SF1">
    <property type="entry name" value="CHITIN-BINDING TYPE-4 DOMAIN-CONTAINING PROTEIN"/>
    <property type="match status" value="1"/>
</dbReference>
<keyword evidence="5" id="KW-0560">Oxidoreductase</keyword>
<dbReference type="Gene3D" id="2.10.10.20">
    <property type="entry name" value="Carbohydrate-binding module superfamily 5/12"/>
    <property type="match status" value="1"/>
</dbReference>
<keyword evidence="1 3" id="KW-0732">Signal</keyword>
<feature type="domain" description="Chitin-binding type-3" evidence="4">
    <location>
        <begin position="190"/>
        <end position="235"/>
    </location>
</feature>
<dbReference type="SMART" id="SM00495">
    <property type="entry name" value="ChtBD3"/>
    <property type="match status" value="1"/>
</dbReference>
<protein>
    <submittedName>
        <fullName evidence="5">Lytic polysaccharide monooxygenase</fullName>
    </submittedName>
</protein>
<dbReference type="InterPro" id="IPR014756">
    <property type="entry name" value="Ig_E-set"/>
</dbReference>
<dbReference type="InterPro" id="IPR036573">
    <property type="entry name" value="CBM_sf_5/12"/>
</dbReference>
<reference evidence="5 6" key="1">
    <citation type="journal article" date="2019" name="Int. J. Syst. Evol. Microbiol.">
        <title>The Global Catalogue of Microorganisms (GCM) 10K type strain sequencing project: providing services to taxonomists for standard genome sequencing and annotation.</title>
        <authorList>
            <consortium name="The Broad Institute Genomics Platform"/>
            <consortium name="The Broad Institute Genome Sequencing Center for Infectious Disease"/>
            <person name="Wu L."/>
            <person name="Ma J."/>
        </authorList>
    </citation>
    <scope>NUCLEOTIDE SEQUENCE [LARGE SCALE GENOMIC DNA]</scope>
    <source>
        <strain evidence="5 6">JCM 15933</strain>
    </source>
</reference>
<keyword evidence="6" id="KW-1185">Reference proteome</keyword>
<dbReference type="GO" id="GO:0004497">
    <property type="term" value="F:monooxygenase activity"/>
    <property type="evidence" value="ECO:0007669"/>
    <property type="project" value="UniProtKB-KW"/>
</dbReference>
<evidence type="ECO:0000256" key="2">
    <source>
        <dbReference type="ARBA" id="ARBA00022801"/>
    </source>
</evidence>
<dbReference type="Proteomes" id="UP001501470">
    <property type="component" value="Unassembled WGS sequence"/>
</dbReference>
<evidence type="ECO:0000259" key="4">
    <source>
        <dbReference type="SMART" id="SM00495"/>
    </source>
</evidence>
<sequence length="238" mass="25451">MTLRRRLAVLAAALLTAPLFTVILSATPASAHGWVTSPPSRQDQCATGVVANCGSIQYEPQSVEAPKGSRNCSGGSSYTVLDQDNKGWRVTNISSSQTFTWRNTAMHRTLNWQYYVDGNLHQTFTNGNAQPPQIVNHNVTGLPSGRHKILAVWNIYDTAMAFYSCVDVNVGSGGGGGGTTPPPPPTGNCGAAWSASAVYTGGMTVSHKSRKYTARWWTQGEEPGTTGEWGVWQDNGAC</sequence>
<keyword evidence="5" id="KW-0503">Monooxygenase</keyword>
<dbReference type="InterPro" id="IPR004302">
    <property type="entry name" value="Cellulose/chitin-bd_N"/>
</dbReference>
<dbReference type="PANTHER" id="PTHR34823">
    <property type="entry name" value="GLCNAC-BINDING PROTEIN A"/>
    <property type="match status" value="1"/>
</dbReference>
<evidence type="ECO:0000313" key="5">
    <source>
        <dbReference type="EMBL" id="GAA1566060.1"/>
    </source>
</evidence>
<accession>A0ABN2CWY7</accession>
<dbReference type="InterPro" id="IPR003610">
    <property type="entry name" value="CBM5/12"/>
</dbReference>
<comment type="caution">
    <text evidence="5">The sequence shown here is derived from an EMBL/GenBank/DDBJ whole genome shotgun (WGS) entry which is preliminary data.</text>
</comment>